<dbReference type="CDD" id="cd00761">
    <property type="entry name" value="Glyco_tranf_GTA_type"/>
    <property type="match status" value="1"/>
</dbReference>
<protein>
    <submittedName>
        <fullName evidence="2">Glycosyltransferase</fullName>
    </submittedName>
</protein>
<dbReference type="CDD" id="cd03801">
    <property type="entry name" value="GT4_PimA-like"/>
    <property type="match status" value="1"/>
</dbReference>
<dbReference type="PANTHER" id="PTHR43685">
    <property type="entry name" value="GLYCOSYLTRANSFERASE"/>
    <property type="match status" value="1"/>
</dbReference>
<evidence type="ECO:0000313" key="3">
    <source>
        <dbReference type="Proteomes" id="UP000321196"/>
    </source>
</evidence>
<evidence type="ECO:0000259" key="1">
    <source>
        <dbReference type="Pfam" id="PF00535"/>
    </source>
</evidence>
<sequence length="786" mass="86181">MKLEPVVTIVMPIFNDATTLEASIGSALAQSYENIEIICVDDASTDQSDQVVEQVVVRDPRVRLIRQERNLSAFQARRVGIEAARGEYVLFLDGDDELDSHAVESALACAVSSGADLVGFGVVVVEKNGTTGGAYEARLQPIHRQLTGSAEVLAGLFPAGKPAQGQLWRYMYSTNVLRHAYSLLPKNVVLPRINDLPLLFLVACLATSYVSLPARLYRYHFGRGGSGQDVTTAEMASFYASAIESVDSIQEAIDRLSQTHQHASLLRETYESMRLSIIGYVIKYFVDHCSDTMLPVALQEVYARAVPSDVLRAVQRFYPGVLPSLAKHGALVPLQHRAVRRVLIVTGRLSTGGVSGVVLSQAEMLRDAGFKVAVLTKISGGETLQRDGIRFLSLTKRGEKARLGEWAATIDLINPDVILDHHVMYSRDWPILALLARAGGIPTIGWLHNFAARPIFDASGMFSILKQNLQFLAQVVVLSPLDVVFWKLQGVERAVYLPNPPSPLLLDRLLDRGPAKLRSNEPIRLIWWGRLEQRTKRVRELITVATELARLGVDFRLSVVGPDWTDLTAAAFNAEVKKHRLDDFVLACGPRTGSELADEIHRSDLFINTSIIEGYPLTLVEAQSAGLPVVMYDLPWLAIAENNDGLISVPQGDATAMAREIALIAGDAGLYSRLSTAAVTAASHAREHDFGKLYTQLISGELPSEYSPEPSLAAAADLLRLTLFFAEASSGAYPEDRGSSSPLALARTSKTRKMWQASAPAGSVLLRMFPRLRPVAHRVKRWLRAE</sequence>
<dbReference type="Gene3D" id="3.90.550.10">
    <property type="entry name" value="Spore Coat Polysaccharide Biosynthesis Protein SpsA, Chain A"/>
    <property type="match status" value="1"/>
</dbReference>
<dbReference type="GO" id="GO:0016740">
    <property type="term" value="F:transferase activity"/>
    <property type="evidence" value="ECO:0007669"/>
    <property type="project" value="UniProtKB-KW"/>
</dbReference>
<dbReference type="EMBL" id="VRSW01000001">
    <property type="protein sequence ID" value="TXK06307.1"/>
    <property type="molecule type" value="Genomic_DNA"/>
</dbReference>
<dbReference type="Pfam" id="PF13692">
    <property type="entry name" value="Glyco_trans_1_4"/>
    <property type="match status" value="1"/>
</dbReference>
<comment type="caution">
    <text evidence="2">The sequence shown here is derived from an EMBL/GenBank/DDBJ whole genome shotgun (WGS) entry which is preliminary data.</text>
</comment>
<organism evidence="2 3">
    <name type="scientific">Microbacterium mitrae</name>
    <dbReference type="NCBI Taxonomy" id="664640"/>
    <lineage>
        <taxon>Bacteria</taxon>
        <taxon>Bacillati</taxon>
        <taxon>Actinomycetota</taxon>
        <taxon>Actinomycetes</taxon>
        <taxon>Micrococcales</taxon>
        <taxon>Microbacteriaceae</taxon>
        <taxon>Microbacterium</taxon>
    </lineage>
</organism>
<dbReference type="Pfam" id="PF00535">
    <property type="entry name" value="Glycos_transf_2"/>
    <property type="match status" value="1"/>
</dbReference>
<dbReference type="InterPro" id="IPR029044">
    <property type="entry name" value="Nucleotide-diphossugar_trans"/>
</dbReference>
<keyword evidence="3" id="KW-1185">Reference proteome</keyword>
<proteinExistence type="predicted"/>
<dbReference type="SUPFAM" id="SSF53448">
    <property type="entry name" value="Nucleotide-diphospho-sugar transferases"/>
    <property type="match status" value="1"/>
</dbReference>
<dbReference type="SUPFAM" id="SSF53756">
    <property type="entry name" value="UDP-Glycosyltransferase/glycogen phosphorylase"/>
    <property type="match status" value="1"/>
</dbReference>
<dbReference type="AlphaFoldDB" id="A0A5C8HS41"/>
<accession>A0A5C8HS41</accession>
<dbReference type="InterPro" id="IPR050834">
    <property type="entry name" value="Glycosyltransf_2"/>
</dbReference>
<dbReference type="RefSeq" id="WP_147825113.1">
    <property type="nucleotide sequence ID" value="NZ_BAAARG010000001.1"/>
</dbReference>
<dbReference type="Proteomes" id="UP000321196">
    <property type="component" value="Unassembled WGS sequence"/>
</dbReference>
<evidence type="ECO:0000313" key="2">
    <source>
        <dbReference type="EMBL" id="TXK06307.1"/>
    </source>
</evidence>
<dbReference type="InterPro" id="IPR001173">
    <property type="entry name" value="Glyco_trans_2-like"/>
</dbReference>
<reference evidence="2 3" key="1">
    <citation type="submission" date="2019-08" db="EMBL/GenBank/DDBJ databases">
        <authorList>
            <person name="Dong K."/>
        </authorList>
    </citation>
    <scope>NUCLEOTIDE SEQUENCE [LARGE SCALE GENOMIC DNA]</scope>
    <source>
        <strain evidence="2 3">M4-8</strain>
    </source>
</reference>
<keyword evidence="2" id="KW-0808">Transferase</keyword>
<gene>
    <name evidence="2" type="ORF">FVP60_04940</name>
</gene>
<name>A0A5C8HS41_9MICO</name>
<dbReference type="OrthoDB" id="5028260at2"/>
<dbReference type="Gene3D" id="3.40.50.2000">
    <property type="entry name" value="Glycogen Phosphorylase B"/>
    <property type="match status" value="2"/>
</dbReference>
<feature type="domain" description="Glycosyltransferase 2-like" evidence="1">
    <location>
        <begin position="8"/>
        <end position="134"/>
    </location>
</feature>
<dbReference type="PANTHER" id="PTHR43685:SF2">
    <property type="entry name" value="GLYCOSYLTRANSFERASE 2-LIKE DOMAIN-CONTAINING PROTEIN"/>
    <property type="match status" value="1"/>
</dbReference>